<dbReference type="EMBL" id="JAAOZD010000004">
    <property type="protein sequence ID" value="NIJ01706.1"/>
    <property type="molecule type" value="Genomic_DNA"/>
</dbReference>
<evidence type="ECO:0000313" key="2">
    <source>
        <dbReference type="Proteomes" id="UP000802392"/>
    </source>
</evidence>
<reference evidence="1 2" key="1">
    <citation type="submission" date="2020-03" db="EMBL/GenBank/DDBJ databases">
        <title>Genomic Encyclopedia of Type Strains, Phase III (KMG-III): the genomes of soil and plant-associated and newly described type strains.</title>
        <authorList>
            <person name="Whitman W."/>
        </authorList>
    </citation>
    <scope>NUCLEOTIDE SEQUENCE [LARGE SCALE GENOMIC DNA]</scope>
    <source>
        <strain evidence="1 2">CECT 4207</strain>
    </source>
</reference>
<dbReference type="RefSeq" id="WP_167265776.1">
    <property type="nucleotide sequence ID" value="NZ_BAAAVO010000012.1"/>
</dbReference>
<dbReference type="Proteomes" id="UP000802392">
    <property type="component" value="Unassembled WGS sequence"/>
</dbReference>
<accession>A0ABX0TIR4</accession>
<organism evidence="1 2">
    <name type="scientific">Paenarthrobacter ilicis</name>
    <dbReference type="NCBI Taxonomy" id="43665"/>
    <lineage>
        <taxon>Bacteria</taxon>
        <taxon>Bacillati</taxon>
        <taxon>Actinomycetota</taxon>
        <taxon>Actinomycetes</taxon>
        <taxon>Micrococcales</taxon>
        <taxon>Micrococcaceae</taxon>
        <taxon>Paenarthrobacter</taxon>
    </lineage>
</organism>
<comment type="caution">
    <text evidence="1">The sequence shown here is derived from an EMBL/GenBank/DDBJ whole genome shotgun (WGS) entry which is preliminary data.</text>
</comment>
<evidence type="ECO:0000313" key="1">
    <source>
        <dbReference type="EMBL" id="NIJ01706.1"/>
    </source>
</evidence>
<proteinExistence type="predicted"/>
<name>A0ABX0TIR4_9MICC</name>
<sequence length="96" mass="11275">MEYVEVRTTELGAPSTITRNGHDWDIVVEPTRWFERIPWWETSKRMPRGHGRVDVEVWLVQVIPWGREKHDPVTWEVVCSGDGQEWHLRAELALAA</sequence>
<gene>
    <name evidence="1" type="ORF">FHR86_002038</name>
</gene>
<evidence type="ECO:0008006" key="3">
    <source>
        <dbReference type="Google" id="ProtNLM"/>
    </source>
</evidence>
<keyword evidence="2" id="KW-1185">Reference proteome</keyword>
<protein>
    <recommendedName>
        <fullName evidence="3">Nucleotidyltransferase</fullName>
    </recommendedName>
</protein>